<keyword evidence="1" id="KW-1133">Transmembrane helix</keyword>
<dbReference type="Pfam" id="PF04773">
    <property type="entry name" value="FecR"/>
    <property type="match status" value="1"/>
</dbReference>
<gene>
    <name evidence="4" type="ORF">CLI86_05460</name>
    <name evidence="5" type="ORF">TFUB20_01241</name>
</gene>
<dbReference type="Gene3D" id="2.60.120.1440">
    <property type="match status" value="1"/>
</dbReference>
<evidence type="ECO:0000259" key="2">
    <source>
        <dbReference type="Pfam" id="PF04773"/>
    </source>
</evidence>
<dbReference type="Gene3D" id="3.55.50.30">
    <property type="match status" value="1"/>
</dbReference>
<dbReference type="OMA" id="MFAGEKA"/>
<dbReference type="PANTHER" id="PTHR30273:SF2">
    <property type="entry name" value="PROTEIN FECR"/>
    <property type="match status" value="1"/>
</dbReference>
<reference evidence="4 7" key="2">
    <citation type="submission" date="2017-09" db="EMBL/GenBank/DDBJ databases">
        <title>Phase variable restriction modification systems are present in the genome sequences of periodontal pathogens Prevotella intermedia, Tannerella forsythia and Porphyromonas gingivalis.</title>
        <authorList>
            <person name="Haigh R.D."/>
            <person name="Crawford L."/>
            <person name="Ralph J."/>
            <person name="Wanford J."/>
            <person name="Vartoukian S.R."/>
            <person name="Hijazib K."/>
            <person name="Wade W."/>
            <person name="Oggioni M.R."/>
        </authorList>
    </citation>
    <scope>NUCLEOTIDE SEQUENCE [LARGE SCALE GENOMIC DNA]</scope>
    <source>
        <strain evidence="4 7">WW11663</strain>
    </source>
</reference>
<evidence type="ECO:0000313" key="6">
    <source>
        <dbReference type="Proteomes" id="UP000182057"/>
    </source>
</evidence>
<feature type="domain" description="Protein FecR C-terminal" evidence="3">
    <location>
        <begin position="250"/>
        <end position="313"/>
    </location>
</feature>
<dbReference type="Pfam" id="PF16344">
    <property type="entry name" value="FecR_C"/>
    <property type="match status" value="1"/>
</dbReference>
<dbReference type="AlphaFoldDB" id="A0A1D3ULX1"/>
<proteinExistence type="predicted"/>
<dbReference type="EMBL" id="NSLJ01000010">
    <property type="protein sequence ID" value="PDP44118.1"/>
    <property type="molecule type" value="Genomic_DNA"/>
</dbReference>
<sequence>MKLFDGTISAKEEEQLKKWYHDDRVNKSAFVKMKSVWDAARPAFSSRAVNTDQAEANVWKKIRRRQRYRMAFPIWWQRISAVIVVPLLLLSVYLFFSRPAAKDAACSHQEIQTPPGTYSRISLPDGSTVWLNSGSKLSYTLPFVKDTRETSLTGEAFFEIEADRIHPFVVKAGDMSINATGTGFNVEAYPSDTLCTVTLEQGKVSVDLLHREGIREMKAGNQFVWNKNTEKGRMRQIDALSYGRWREGILIFHDETLENIFKRVARTYNVDICVKDPVLAQQHYHATFEQESLDEILELLRISAPIRYDFKGERRKPKKIIDVYRTD</sequence>
<protein>
    <submittedName>
        <fullName evidence="5">Fec operon regulator FecR</fullName>
    </submittedName>
    <submittedName>
        <fullName evidence="4">Iron dicitrate transport regulator FecR</fullName>
    </submittedName>
</protein>
<evidence type="ECO:0000256" key="1">
    <source>
        <dbReference type="SAM" id="Phobius"/>
    </source>
</evidence>
<feature type="transmembrane region" description="Helical" evidence="1">
    <location>
        <begin position="70"/>
        <end position="96"/>
    </location>
</feature>
<dbReference type="InterPro" id="IPR006860">
    <property type="entry name" value="FecR"/>
</dbReference>
<evidence type="ECO:0000313" key="7">
    <source>
        <dbReference type="Proteomes" id="UP000219259"/>
    </source>
</evidence>
<dbReference type="PIRSF" id="PIRSF018266">
    <property type="entry name" value="FecR"/>
    <property type="match status" value="1"/>
</dbReference>
<dbReference type="InterPro" id="IPR012373">
    <property type="entry name" value="Ferrdict_sens_TM"/>
</dbReference>
<evidence type="ECO:0000313" key="5">
    <source>
        <dbReference type="EMBL" id="SCQ21048.1"/>
    </source>
</evidence>
<name>A0A1D3ULX1_TANFO</name>
<dbReference type="GO" id="GO:0016989">
    <property type="term" value="F:sigma factor antagonist activity"/>
    <property type="evidence" value="ECO:0007669"/>
    <property type="project" value="TreeGrafter"/>
</dbReference>
<dbReference type="EMBL" id="FMMM01000048">
    <property type="protein sequence ID" value="SCQ21048.1"/>
    <property type="molecule type" value="Genomic_DNA"/>
</dbReference>
<dbReference type="Proteomes" id="UP000219259">
    <property type="component" value="Unassembled WGS sequence"/>
</dbReference>
<feature type="domain" description="FecR protein" evidence="2">
    <location>
        <begin position="110"/>
        <end position="204"/>
    </location>
</feature>
<dbReference type="InterPro" id="IPR032508">
    <property type="entry name" value="FecR_C"/>
</dbReference>
<evidence type="ECO:0000313" key="4">
    <source>
        <dbReference type="EMBL" id="PDP44118.1"/>
    </source>
</evidence>
<dbReference type="Proteomes" id="UP000182057">
    <property type="component" value="Unassembled WGS sequence"/>
</dbReference>
<reference evidence="5 6" key="1">
    <citation type="submission" date="2016-09" db="EMBL/GenBank/DDBJ databases">
        <authorList>
            <person name="Capua I."/>
            <person name="De Benedictis P."/>
            <person name="Joannis T."/>
            <person name="Lombin L.H."/>
            <person name="Cattoli G."/>
        </authorList>
    </citation>
    <scope>NUCLEOTIDE SEQUENCE [LARGE SCALE GENOMIC DNA]</scope>
    <source>
        <strain evidence="5 6">UB20</strain>
    </source>
</reference>
<organism evidence="5 6">
    <name type="scientific">Tannerella forsythia</name>
    <name type="common">Bacteroides forsythus</name>
    <dbReference type="NCBI Taxonomy" id="28112"/>
    <lineage>
        <taxon>Bacteria</taxon>
        <taxon>Pseudomonadati</taxon>
        <taxon>Bacteroidota</taxon>
        <taxon>Bacteroidia</taxon>
        <taxon>Bacteroidales</taxon>
        <taxon>Tannerellaceae</taxon>
        <taxon>Tannerella</taxon>
    </lineage>
</organism>
<evidence type="ECO:0000259" key="3">
    <source>
        <dbReference type="Pfam" id="PF16344"/>
    </source>
</evidence>
<keyword evidence="1" id="KW-0812">Transmembrane</keyword>
<dbReference type="PANTHER" id="PTHR30273">
    <property type="entry name" value="PERIPLASMIC SIGNAL SENSOR AND SIGMA FACTOR ACTIVATOR FECR-RELATED"/>
    <property type="match status" value="1"/>
</dbReference>
<keyword evidence="1" id="KW-0472">Membrane</keyword>
<accession>A0A1D3ULX1</accession>